<dbReference type="EMBL" id="CAADGD010000030">
    <property type="protein sequence ID" value="VFK70508.1"/>
    <property type="molecule type" value="Genomic_DNA"/>
</dbReference>
<feature type="transmembrane region" description="Helical" evidence="2">
    <location>
        <begin position="372"/>
        <end position="390"/>
    </location>
</feature>
<keyword evidence="2" id="KW-0812">Transmembrane</keyword>
<name>A0A451AWU9_9GAMM</name>
<dbReference type="AlphaFoldDB" id="A0A451AWU9"/>
<feature type="compositionally biased region" description="Pro residues" evidence="1">
    <location>
        <begin position="441"/>
        <end position="456"/>
    </location>
</feature>
<accession>A0A451AWU9</accession>
<proteinExistence type="predicted"/>
<feature type="compositionally biased region" description="Low complexity" evidence="1">
    <location>
        <begin position="483"/>
        <end position="494"/>
    </location>
</feature>
<evidence type="ECO:0000256" key="1">
    <source>
        <dbReference type="SAM" id="MobiDB-lite"/>
    </source>
</evidence>
<evidence type="ECO:0000256" key="2">
    <source>
        <dbReference type="SAM" id="Phobius"/>
    </source>
</evidence>
<organism evidence="4">
    <name type="scientific">Candidatus Kentrum sp. UNK</name>
    <dbReference type="NCBI Taxonomy" id="2126344"/>
    <lineage>
        <taxon>Bacteria</taxon>
        <taxon>Pseudomonadati</taxon>
        <taxon>Pseudomonadota</taxon>
        <taxon>Gammaproteobacteria</taxon>
        <taxon>Candidatus Kentrum</taxon>
    </lineage>
</organism>
<feature type="region of interest" description="Disordered" evidence="1">
    <location>
        <begin position="1"/>
        <end position="38"/>
    </location>
</feature>
<feature type="transmembrane region" description="Helical" evidence="2">
    <location>
        <begin position="326"/>
        <end position="352"/>
    </location>
</feature>
<feature type="transmembrane region" description="Helical" evidence="2">
    <location>
        <begin position="146"/>
        <end position="164"/>
    </location>
</feature>
<keyword evidence="2" id="KW-0472">Membrane</keyword>
<feature type="region of interest" description="Disordered" evidence="1">
    <location>
        <begin position="437"/>
        <end position="502"/>
    </location>
</feature>
<sequence>MNKETPPVAKETATSLTGASQQQAQRQPQTESELAGNPALQSQLARAIGQAQFLIAYVAREGRVFDPALLDTLIRSKQLFRSEQFTTEAEVAFWLAYNELVKELRPISVESLEESLPPPVDSTKRWLRSRRQPPSAASRMVRRYRLLSALSLVLILVAQVYWLIGSGVSQELEKIFTQREGADVELTQYRYEKELRSIEQASGSQPTTAGDPTLIRLQKEYRFSNQLLDSHYGLLQKWNNIWGAMLFMEPFRGKNTEYNTLKFEAGQRRLRERLDRIEQRGARGGEMNAGADTAVRDELVMQLEEEHLAFEHDKARHRFFLNRISAGFALTALQVYLLPLLYGLLGAATYILRQLSIATREMTFTRNAGIHFRLRISLGALAGMSIGWFLSPEDAATLALSPFALAFLVGYNVELLFLLMDKFIQSVAKIIESKLDENKATPPPSEKQPASKPAPEPASAVAETKASREVMAPTKPKAMPNRPSSEIELPISISKTRHGELC</sequence>
<reference evidence="4" key="1">
    <citation type="submission" date="2019-02" db="EMBL/GenBank/DDBJ databases">
        <authorList>
            <person name="Gruber-Vodicka R. H."/>
            <person name="Seah K. B. B."/>
        </authorList>
    </citation>
    <scope>NUCLEOTIDE SEQUENCE</scope>
    <source>
        <strain evidence="4">BECK_BY19</strain>
        <strain evidence="3">BECK_BY8</strain>
    </source>
</reference>
<keyword evidence="2" id="KW-1133">Transmembrane helix</keyword>
<protein>
    <submittedName>
        <fullName evidence="4">Uncharacterized protein</fullName>
    </submittedName>
</protein>
<dbReference type="EMBL" id="CAADFZ010000024">
    <property type="protein sequence ID" value="VFK62460.1"/>
    <property type="molecule type" value="Genomic_DNA"/>
</dbReference>
<evidence type="ECO:0000313" key="4">
    <source>
        <dbReference type="EMBL" id="VFK70508.1"/>
    </source>
</evidence>
<gene>
    <name evidence="3" type="ORF">BECKUNK1418G_GA0071005_102417</name>
    <name evidence="4" type="ORF">BECKUNK1418H_GA0071006_103017</name>
</gene>
<evidence type="ECO:0000313" key="3">
    <source>
        <dbReference type="EMBL" id="VFK62460.1"/>
    </source>
</evidence>
<feature type="transmembrane region" description="Helical" evidence="2">
    <location>
        <begin position="396"/>
        <end position="419"/>
    </location>
</feature>